<evidence type="ECO:0008006" key="5">
    <source>
        <dbReference type="Google" id="ProtNLM"/>
    </source>
</evidence>
<dbReference type="EMBL" id="PIQO01000001">
    <property type="protein sequence ID" value="PKR86971.1"/>
    <property type="molecule type" value="Genomic_DNA"/>
</dbReference>
<organism evidence="3 4">
    <name type="scientific">Heyndrickxia camelliae</name>
    <dbReference type="NCBI Taxonomy" id="1707093"/>
    <lineage>
        <taxon>Bacteria</taxon>
        <taxon>Bacillati</taxon>
        <taxon>Bacillota</taxon>
        <taxon>Bacilli</taxon>
        <taxon>Bacillales</taxon>
        <taxon>Bacillaceae</taxon>
        <taxon>Heyndrickxia</taxon>
    </lineage>
</organism>
<keyword evidence="2" id="KW-0175">Coiled coil</keyword>
<dbReference type="AlphaFoldDB" id="A0A2N3LQT2"/>
<feature type="coiled-coil region" evidence="2">
    <location>
        <begin position="49"/>
        <end position="83"/>
    </location>
</feature>
<dbReference type="PANTHER" id="PTHR37313">
    <property type="entry name" value="UPF0749 PROTEIN RV1825"/>
    <property type="match status" value="1"/>
</dbReference>
<evidence type="ECO:0000313" key="3">
    <source>
        <dbReference type="EMBL" id="PKR86971.1"/>
    </source>
</evidence>
<protein>
    <recommendedName>
        <fullName evidence="5">DUF881 domain-containing protein</fullName>
    </recommendedName>
</protein>
<dbReference type="OrthoDB" id="9776196at2"/>
<dbReference type="RefSeq" id="WP_101352621.1">
    <property type="nucleotide sequence ID" value="NZ_PIQO01000001.1"/>
</dbReference>
<proteinExistence type="inferred from homology"/>
<name>A0A2N3LQT2_9BACI</name>
<dbReference type="Pfam" id="PF05949">
    <property type="entry name" value="DUF881"/>
    <property type="match status" value="1"/>
</dbReference>
<evidence type="ECO:0000256" key="1">
    <source>
        <dbReference type="ARBA" id="ARBA00009108"/>
    </source>
</evidence>
<dbReference type="InterPro" id="IPR010273">
    <property type="entry name" value="DUF881"/>
</dbReference>
<evidence type="ECO:0000313" key="4">
    <source>
        <dbReference type="Proteomes" id="UP000233440"/>
    </source>
</evidence>
<evidence type="ECO:0000256" key="2">
    <source>
        <dbReference type="SAM" id="Coils"/>
    </source>
</evidence>
<comment type="caution">
    <text evidence="3">The sequence shown here is derived from an EMBL/GenBank/DDBJ whole genome shotgun (WGS) entry which is preliminary data.</text>
</comment>
<keyword evidence="4" id="KW-1185">Reference proteome</keyword>
<dbReference type="Gene3D" id="3.30.70.1880">
    <property type="entry name" value="Protein of unknown function DUF881"/>
    <property type="match status" value="1"/>
</dbReference>
<gene>
    <name evidence="3" type="ORF">CWO92_02655</name>
</gene>
<dbReference type="PANTHER" id="PTHR37313:SF2">
    <property type="entry name" value="UPF0749 PROTEIN YLXX"/>
    <property type="match status" value="1"/>
</dbReference>
<reference evidence="3 4" key="1">
    <citation type="submission" date="2017-11" db="EMBL/GenBank/DDBJ databases">
        <title>Bacillus camelliae sp. nov., isolated from pu'er tea.</title>
        <authorList>
            <person name="Niu L."/>
        </authorList>
    </citation>
    <scope>NUCLEOTIDE SEQUENCE [LARGE SCALE GENOMIC DNA]</scope>
    <source>
        <strain evidence="3 4">7578-1</strain>
    </source>
</reference>
<sequence>MRTKTAKGKNIILTLVMLVLGFMLAFSYNLANKKQPVSTKISDPQFARENELRNELIQQQKENRALQEELFSKQNKVRAMEKDLSKEEKSFFHLAEDAEKYRMYLGKVKVKGKGVIVTLQDGEYDPNNENIHNYLVHDYQVFKVINELYIAGASAVAINGQRIKHDSYIICNGPVITVDGIQFPAPFKISAIGDPNVLTAALTITGGIKDQLVNDNILFSMERNDNIMMDPILGES</sequence>
<dbReference type="Proteomes" id="UP000233440">
    <property type="component" value="Unassembled WGS sequence"/>
</dbReference>
<comment type="similarity">
    <text evidence="1">Belongs to the UPF0749 family.</text>
</comment>
<accession>A0A2N3LQT2</accession>